<dbReference type="PROSITE" id="PS51450">
    <property type="entry name" value="LRR"/>
    <property type="match status" value="1"/>
</dbReference>
<feature type="region of interest" description="Disordered" evidence="3">
    <location>
        <begin position="317"/>
        <end position="361"/>
    </location>
</feature>
<dbReference type="GO" id="GO:0005886">
    <property type="term" value="C:plasma membrane"/>
    <property type="evidence" value="ECO:0007669"/>
    <property type="project" value="TreeGrafter"/>
</dbReference>
<accession>A0A1Y3BWN2</accession>
<evidence type="ECO:0000256" key="3">
    <source>
        <dbReference type="SAM" id="MobiDB-lite"/>
    </source>
</evidence>
<evidence type="ECO:0000256" key="1">
    <source>
        <dbReference type="ARBA" id="ARBA00022614"/>
    </source>
</evidence>
<sequence length="361" mass="41010">MNLSNSFGAQLETIDLSNNHLNKVNLSIFKSLRSINLLQNNLSTLSRNDLHVDSLANNNLSIGNNPWNCDHRIDWLIDMIAEIVEKNDRSDSFESTTTATTTNNNNNRVDLFQTNEPECNEPIEAKMFPFSVWKSVKESNICQTCNCYLKDKYAKVGYRYVSINCTNRNLASLPSRLPKNTKILDLSGNRIRNLGPLSKYHHGELSKWAHINKIILSDNLLESLDGLESIRSIVFLDISGNLLTEIPYHIVNKVLSSNKIDKFRIGNNPYVCDCNTVKFQKWLHNNYRIILDIKQVRCGDLRAELLHNQSFHLGSPESILPEGNSSDQQSPSLPDSRYGDRCIGPHQHYSGRINSAVDHQS</sequence>
<organism evidence="4 5">
    <name type="scientific">Euroglyphus maynei</name>
    <name type="common">Mayne's house dust mite</name>
    <dbReference type="NCBI Taxonomy" id="6958"/>
    <lineage>
        <taxon>Eukaryota</taxon>
        <taxon>Metazoa</taxon>
        <taxon>Ecdysozoa</taxon>
        <taxon>Arthropoda</taxon>
        <taxon>Chelicerata</taxon>
        <taxon>Arachnida</taxon>
        <taxon>Acari</taxon>
        <taxon>Acariformes</taxon>
        <taxon>Sarcoptiformes</taxon>
        <taxon>Astigmata</taxon>
        <taxon>Psoroptidia</taxon>
        <taxon>Analgoidea</taxon>
        <taxon>Pyroglyphidae</taxon>
        <taxon>Pyroglyphinae</taxon>
        <taxon>Euroglyphus</taxon>
    </lineage>
</organism>
<gene>
    <name evidence="4" type="ORF">BLA29_004147</name>
</gene>
<dbReference type="OrthoDB" id="6343311at2759"/>
<evidence type="ECO:0000313" key="4">
    <source>
        <dbReference type="EMBL" id="OTF83926.1"/>
    </source>
</evidence>
<dbReference type="EMBL" id="MUJZ01001589">
    <property type="protein sequence ID" value="OTF83926.1"/>
    <property type="molecule type" value="Genomic_DNA"/>
</dbReference>
<evidence type="ECO:0000256" key="2">
    <source>
        <dbReference type="ARBA" id="ARBA00022737"/>
    </source>
</evidence>
<keyword evidence="5" id="KW-1185">Reference proteome</keyword>
<protein>
    <submittedName>
        <fullName evidence="4">Uncharacterized protein</fullName>
    </submittedName>
</protein>
<keyword evidence="1" id="KW-0433">Leucine-rich repeat</keyword>
<reference evidence="4 5" key="1">
    <citation type="submission" date="2017-03" db="EMBL/GenBank/DDBJ databases">
        <title>Genome Survey of Euroglyphus maynei.</title>
        <authorList>
            <person name="Arlian L.G."/>
            <person name="Morgan M.S."/>
            <person name="Rider S.D."/>
        </authorList>
    </citation>
    <scope>NUCLEOTIDE SEQUENCE [LARGE SCALE GENOMIC DNA]</scope>
    <source>
        <strain evidence="4">Arlian Lab</strain>
        <tissue evidence="4">Whole body</tissue>
    </source>
</reference>
<name>A0A1Y3BWN2_EURMA</name>
<dbReference type="PANTHER" id="PTHR24369:SF212">
    <property type="entry name" value="LEUCINE-RICH REPEAT-CONTAINING PROTEIN 4B-LIKE"/>
    <property type="match status" value="1"/>
</dbReference>
<comment type="caution">
    <text evidence="4">The sequence shown here is derived from an EMBL/GenBank/DDBJ whole genome shotgun (WGS) entry which is preliminary data.</text>
</comment>
<dbReference type="InterPro" id="IPR032675">
    <property type="entry name" value="LRR_dom_sf"/>
</dbReference>
<proteinExistence type="predicted"/>
<dbReference type="SUPFAM" id="SSF52058">
    <property type="entry name" value="L domain-like"/>
    <property type="match status" value="2"/>
</dbReference>
<evidence type="ECO:0000313" key="5">
    <source>
        <dbReference type="Proteomes" id="UP000194236"/>
    </source>
</evidence>
<dbReference type="Proteomes" id="UP000194236">
    <property type="component" value="Unassembled WGS sequence"/>
</dbReference>
<dbReference type="InterPro" id="IPR001611">
    <property type="entry name" value="Leu-rich_rpt"/>
</dbReference>
<keyword evidence="2" id="KW-0677">Repeat</keyword>
<dbReference type="AlphaFoldDB" id="A0A1Y3BWN2"/>
<feature type="compositionally biased region" description="Low complexity" evidence="3">
    <location>
        <begin position="325"/>
        <end position="336"/>
    </location>
</feature>
<dbReference type="Gene3D" id="3.80.10.10">
    <property type="entry name" value="Ribonuclease Inhibitor"/>
    <property type="match status" value="2"/>
</dbReference>
<dbReference type="InterPro" id="IPR050541">
    <property type="entry name" value="LRR_TM_domain-containing"/>
</dbReference>
<dbReference type="PANTHER" id="PTHR24369">
    <property type="entry name" value="ANTIGEN BSP, PUTATIVE-RELATED"/>
    <property type="match status" value="1"/>
</dbReference>